<evidence type="ECO:0000313" key="2">
    <source>
        <dbReference type="Proteomes" id="UP000031620"/>
    </source>
</evidence>
<sequence length="92" mass="10485">MNMMLVHKLEDKYSGSIRNVPQGDPDLAKLNSYLELQNNEIIDTVDGCLEYAIKLAVKAANKSNFKRKVTVDDMKLRAIDLWEQELKDGSRS</sequence>
<dbReference type="Proteomes" id="UP000031620">
    <property type="component" value="Chromosome"/>
</dbReference>
<dbReference type="EMBL" id="AP014680">
    <property type="protein sequence ID" value="BAP85502.1"/>
    <property type="molecule type" value="Genomic_DNA"/>
</dbReference>
<reference evidence="1 2" key="1">
    <citation type="submission" date="2014-11" db="EMBL/GenBank/DDBJ databases">
        <title>Complete genome sequence and analysis of Lactobacillus hokkaidonensis LOOC260T.</title>
        <authorList>
            <person name="Tanizawa Y."/>
            <person name="Tohno M."/>
            <person name="Kaminuma E."/>
            <person name="Nakamura Y."/>
            <person name="Arita M."/>
        </authorList>
    </citation>
    <scope>NUCLEOTIDE SEQUENCE [LARGE SCALE GENOMIC DNA]</scope>
    <source>
        <strain evidence="1 2">LOOC260</strain>
    </source>
</reference>
<evidence type="ECO:0000313" key="1">
    <source>
        <dbReference type="EMBL" id="BAP85502.1"/>
    </source>
</evidence>
<gene>
    <name evidence="1" type="ORF">LOOC260_109630</name>
</gene>
<name>A0A0A1GT74_9LACO</name>
<dbReference type="HOGENOM" id="CLU_2409547_0_0_9"/>
<organism evidence="1 2">
    <name type="scientific">Paucilactobacillus hokkaidonensis JCM 18461</name>
    <dbReference type="NCBI Taxonomy" id="1291742"/>
    <lineage>
        <taxon>Bacteria</taxon>
        <taxon>Bacillati</taxon>
        <taxon>Bacillota</taxon>
        <taxon>Bacilli</taxon>
        <taxon>Lactobacillales</taxon>
        <taxon>Lactobacillaceae</taxon>
        <taxon>Paucilactobacillus</taxon>
    </lineage>
</organism>
<dbReference type="KEGG" id="lho:LOOC260_109630"/>
<accession>A0A0A1GT74</accession>
<proteinExistence type="predicted"/>
<dbReference type="AlphaFoldDB" id="A0A0A1GT74"/>
<dbReference type="RefSeq" id="WP_041093401.1">
    <property type="nucleotide sequence ID" value="NZ_AP014680.1"/>
</dbReference>
<protein>
    <submittedName>
        <fullName evidence="1">Uncharacterized protein</fullName>
    </submittedName>
</protein>